<dbReference type="Proteomes" id="UP001314263">
    <property type="component" value="Unassembled WGS sequence"/>
</dbReference>
<feature type="domain" description="Glycosyl transferase family 1" evidence="11">
    <location>
        <begin position="228"/>
        <end position="387"/>
    </location>
</feature>
<dbReference type="InterPro" id="IPR027054">
    <property type="entry name" value="ALG2"/>
</dbReference>
<feature type="domain" description="Glycosyltransferase subfamily 4-like N-terminal" evidence="12">
    <location>
        <begin position="20"/>
        <end position="184"/>
    </location>
</feature>
<evidence type="ECO:0000256" key="1">
    <source>
        <dbReference type="ARBA" id="ARBA00004922"/>
    </source>
</evidence>
<proteinExistence type="inferred from homology"/>
<comment type="similarity">
    <text evidence="10">Belongs to the glycosyltransferase group 1 family.</text>
</comment>
<name>A0AAV1HQ67_9CHLO</name>
<dbReference type="GO" id="GO:0005789">
    <property type="term" value="C:endoplasmic reticulum membrane"/>
    <property type="evidence" value="ECO:0007669"/>
    <property type="project" value="UniProtKB-SubCell"/>
</dbReference>
<keyword evidence="3 10" id="KW-0808">Transferase</keyword>
<dbReference type="EMBL" id="CAUYUE010000001">
    <property type="protein sequence ID" value="CAK0733848.1"/>
    <property type="molecule type" value="Genomic_DNA"/>
</dbReference>
<keyword evidence="2 10" id="KW-0328">Glycosyltransferase</keyword>
<accession>A0AAV1HQ67</accession>
<dbReference type="InterPro" id="IPR028098">
    <property type="entry name" value="Glyco_trans_4-like_N"/>
</dbReference>
<dbReference type="Gene3D" id="3.40.50.2000">
    <property type="entry name" value="Glycogen Phosphorylase B"/>
    <property type="match status" value="2"/>
</dbReference>
<protein>
    <recommendedName>
        <fullName evidence="10">Alpha-1,3/1,6-mannosyltransferase ALG2</fullName>
        <ecNumber evidence="10">2.4.1.132</ecNumber>
        <ecNumber evidence="10">2.4.1.257</ecNumber>
    </recommendedName>
    <alternativeName>
        <fullName evidence="10">GDP-Man:Man(1)GlcNAc(2)-PP-Dol alpha-1,3-mannosyltransferase</fullName>
    </alternativeName>
</protein>
<keyword evidence="4 10" id="KW-0812">Transmembrane</keyword>
<evidence type="ECO:0000256" key="5">
    <source>
        <dbReference type="ARBA" id="ARBA00022824"/>
    </source>
</evidence>
<dbReference type="GO" id="GO:0102704">
    <property type="term" value="F:GDP-Man:Man(2)GlcNAc(2)-PP-Dol alpha-1,6-mannosyltransferase activity"/>
    <property type="evidence" value="ECO:0007669"/>
    <property type="project" value="UniProtKB-UniRule"/>
</dbReference>
<dbReference type="InterPro" id="IPR001296">
    <property type="entry name" value="Glyco_trans_1"/>
</dbReference>
<organism evidence="13 14">
    <name type="scientific">Coccomyxa viridis</name>
    <dbReference type="NCBI Taxonomy" id="1274662"/>
    <lineage>
        <taxon>Eukaryota</taxon>
        <taxon>Viridiplantae</taxon>
        <taxon>Chlorophyta</taxon>
        <taxon>core chlorophytes</taxon>
        <taxon>Trebouxiophyceae</taxon>
        <taxon>Trebouxiophyceae incertae sedis</taxon>
        <taxon>Coccomyxaceae</taxon>
        <taxon>Coccomyxa</taxon>
    </lineage>
</organism>
<evidence type="ECO:0000256" key="2">
    <source>
        <dbReference type="ARBA" id="ARBA00022676"/>
    </source>
</evidence>
<keyword evidence="5" id="KW-0256">Endoplasmic reticulum</keyword>
<evidence type="ECO:0000259" key="12">
    <source>
        <dbReference type="Pfam" id="PF13439"/>
    </source>
</evidence>
<dbReference type="CDD" id="cd03805">
    <property type="entry name" value="GT4_ALG2-like"/>
    <property type="match status" value="1"/>
</dbReference>
<comment type="catalytic activity">
    <reaction evidence="8 10">
        <text>a beta-D-Man-(1-&gt;4)-beta-D-GlcNAc-(1-&gt;4)-alpha-D-GlcNAc-diphospho-di-trans,poly-cis-dolichol + GDP-alpha-D-mannose = an alpha-D-Man-(1-&gt;3)-beta-D-Man-(1-&gt;4)-beta-D-GlcNAc-(1-&gt;4)-alpha-D-GlcNAc-diphospho-di-trans,poly-cis-dolichol + GDP + H(+)</text>
        <dbReference type="Rhea" id="RHEA:29515"/>
        <dbReference type="Rhea" id="RHEA-COMP:19511"/>
        <dbReference type="Rhea" id="RHEA-COMP:19513"/>
        <dbReference type="ChEBI" id="CHEBI:15378"/>
        <dbReference type="ChEBI" id="CHEBI:57527"/>
        <dbReference type="ChEBI" id="CHEBI:58189"/>
        <dbReference type="ChEBI" id="CHEBI:58472"/>
        <dbReference type="ChEBI" id="CHEBI:132510"/>
        <dbReference type="EC" id="2.4.1.132"/>
    </reaction>
    <physiologicalReaction direction="left-to-right" evidence="8 10">
        <dbReference type="Rhea" id="RHEA:29516"/>
    </physiologicalReaction>
</comment>
<evidence type="ECO:0000259" key="11">
    <source>
        <dbReference type="Pfam" id="PF00534"/>
    </source>
</evidence>
<evidence type="ECO:0000313" key="14">
    <source>
        <dbReference type="Proteomes" id="UP001314263"/>
    </source>
</evidence>
<comment type="caution">
    <text evidence="13">The sequence shown here is derived from an EMBL/GenBank/DDBJ whole genome shotgun (WGS) entry which is preliminary data.</text>
</comment>
<evidence type="ECO:0000256" key="7">
    <source>
        <dbReference type="ARBA" id="ARBA00023136"/>
    </source>
</evidence>
<keyword evidence="14" id="KW-1185">Reference proteome</keyword>
<evidence type="ECO:0000256" key="6">
    <source>
        <dbReference type="ARBA" id="ARBA00022989"/>
    </source>
</evidence>
<evidence type="ECO:0000313" key="13">
    <source>
        <dbReference type="EMBL" id="CAK0733848.1"/>
    </source>
</evidence>
<dbReference type="EC" id="2.4.1.257" evidence="10"/>
<dbReference type="Pfam" id="PF00534">
    <property type="entry name" value="Glycos_transf_1"/>
    <property type="match status" value="1"/>
</dbReference>
<dbReference type="EC" id="2.4.1.132" evidence="10"/>
<comment type="pathway">
    <text evidence="1 10">Protein modification; protein glycosylation.</text>
</comment>
<keyword evidence="6 10" id="KW-1133">Transmembrane helix</keyword>
<dbReference type="PANTHER" id="PTHR45918:SF1">
    <property type="entry name" value="ALPHA-1,3_1,6-MANNOSYLTRANSFERASE ALG2"/>
    <property type="match status" value="1"/>
</dbReference>
<comment type="function">
    <text evidence="10">Mannosylates Man(2)GlcNAc(2)-dolichol diphosphate and Man(1)GlcNAc(2)-dolichol diphosphate to form Man(3)GlcNAc(2)-dolichol diphosphate.</text>
</comment>
<evidence type="ECO:0000256" key="10">
    <source>
        <dbReference type="RuleBase" id="RU367136"/>
    </source>
</evidence>
<dbReference type="Pfam" id="PF13439">
    <property type="entry name" value="Glyco_transf_4"/>
    <property type="match status" value="1"/>
</dbReference>
<dbReference type="GO" id="GO:0004378">
    <property type="term" value="F:GDP-Man:Man(1)GlcNAc(2)-PP-Dol alpha-1,3-mannosyltransferase activity"/>
    <property type="evidence" value="ECO:0007669"/>
    <property type="project" value="UniProtKB-UniRule"/>
</dbReference>
<dbReference type="SUPFAM" id="SSF53756">
    <property type="entry name" value="UDP-Glycosyltransferase/glycogen phosphorylase"/>
    <property type="match status" value="1"/>
</dbReference>
<feature type="transmembrane region" description="Helical" evidence="10">
    <location>
        <begin position="81"/>
        <end position="99"/>
    </location>
</feature>
<evidence type="ECO:0000256" key="4">
    <source>
        <dbReference type="ARBA" id="ARBA00022692"/>
    </source>
</evidence>
<evidence type="ECO:0000256" key="3">
    <source>
        <dbReference type="ARBA" id="ARBA00022679"/>
    </source>
</evidence>
<comment type="subcellular location">
    <subcellularLocation>
        <location evidence="10">Endoplasmic reticulum membrane</location>
        <topology evidence="10">Single-pass membrane protein</topology>
    </subcellularLocation>
</comment>
<sequence length="424" mass="47375">MASKKQNLRIAFCHPDLGLGGAERLVVDAACELCDHGHTVDVYTAYYDKNRCFKETLTGQFSVTEAGSCFPRTVFNRMHALCAYVRCMLVAMWIAYVALRQTKQYDVIFVDQVSAAIPVLLLLTRSKVLFYCHFPDLLLAQKRSGIHGLYRWPLDAIEELTTGQAHQILVNSKFTQGIFRETFRRLDRQGKVPEVFYPAVPIPMDDELAEAQRTWRTVLKPELAAFMEGKHVFLSINRFERKKNLALAVTGFKAMLEEHCAQPGVADSILVIAGGYDRRLAENREHFEELMDLVAKCQLQGKVMFVQSFTDAERGALLAASCAVVYTPTNEHFGIVPLEAMAAGRPVLACNSGGPRESVLHGTTGLLAEPQPDAFARAMAQLADTSRAQTIGKLAREHVHQKFSRQAFGDRLNDIVRKLAANRI</sequence>
<reference evidence="13 14" key="1">
    <citation type="submission" date="2023-10" db="EMBL/GenBank/DDBJ databases">
        <authorList>
            <person name="Maclean D."/>
            <person name="Macfadyen A."/>
        </authorList>
    </citation>
    <scope>NUCLEOTIDE SEQUENCE [LARGE SCALE GENOMIC DNA]</scope>
</reference>
<gene>
    <name evidence="13" type="ORF">CVIRNUC_000343</name>
</gene>
<dbReference type="PANTHER" id="PTHR45918">
    <property type="entry name" value="ALPHA-1,3/1,6-MANNOSYLTRANSFERASE ALG2"/>
    <property type="match status" value="1"/>
</dbReference>
<dbReference type="AlphaFoldDB" id="A0AAV1HQ67"/>
<comment type="catalytic activity">
    <reaction evidence="9 10">
        <text>an alpha-D-Man-(1-&gt;3)-beta-D-Man-(1-&gt;4)-beta-D-GlcNAc-(1-&gt;4)-alpha-D-GlcNAc-diphospho-di-trans,poly-cis-dolichol + GDP-alpha-D-mannose = an alpha-D-Man-(1-&gt;3)-[alpha-D-Man-(1-&gt;6)]-beta-D-Man-(1-&gt;4)-beta-D-GlcNAc-(1-&gt;4)-alpha-D-GlcNAc-diphospho-di-trans,poly-cis-dolichol + GDP + H(+)</text>
        <dbReference type="Rhea" id="RHEA:29519"/>
        <dbReference type="Rhea" id="RHEA-COMP:19513"/>
        <dbReference type="Rhea" id="RHEA-COMP:19515"/>
        <dbReference type="ChEBI" id="CHEBI:15378"/>
        <dbReference type="ChEBI" id="CHEBI:57527"/>
        <dbReference type="ChEBI" id="CHEBI:58189"/>
        <dbReference type="ChEBI" id="CHEBI:132510"/>
        <dbReference type="ChEBI" id="CHEBI:132511"/>
        <dbReference type="EC" id="2.4.1.257"/>
    </reaction>
    <physiologicalReaction direction="left-to-right" evidence="9 10">
        <dbReference type="Rhea" id="RHEA:29520"/>
    </physiologicalReaction>
</comment>
<evidence type="ECO:0000256" key="8">
    <source>
        <dbReference type="ARBA" id="ARBA00045103"/>
    </source>
</evidence>
<keyword evidence="7 10" id="KW-0472">Membrane</keyword>
<evidence type="ECO:0000256" key="9">
    <source>
        <dbReference type="ARBA" id="ARBA00045104"/>
    </source>
</evidence>